<dbReference type="AlphaFoldDB" id="A0A0N9HY38"/>
<evidence type="ECO:0000313" key="2">
    <source>
        <dbReference type="EMBL" id="ALG10353.1"/>
    </source>
</evidence>
<feature type="compositionally biased region" description="Basic and acidic residues" evidence="1">
    <location>
        <begin position="1"/>
        <end position="12"/>
    </location>
</feature>
<name>A0A0N9HY38_9PSEU</name>
<evidence type="ECO:0000256" key="1">
    <source>
        <dbReference type="SAM" id="MobiDB-lite"/>
    </source>
</evidence>
<accession>A0A0N9HY38</accession>
<dbReference type="KEGG" id="kphy:AOZ06_28750"/>
<keyword evidence="3" id="KW-1185">Reference proteome</keyword>
<evidence type="ECO:0000313" key="3">
    <source>
        <dbReference type="Proteomes" id="UP000063699"/>
    </source>
</evidence>
<organism evidence="2 3">
    <name type="scientific">Kibdelosporangium phytohabitans</name>
    <dbReference type="NCBI Taxonomy" id="860235"/>
    <lineage>
        <taxon>Bacteria</taxon>
        <taxon>Bacillati</taxon>
        <taxon>Actinomycetota</taxon>
        <taxon>Actinomycetes</taxon>
        <taxon>Pseudonocardiales</taxon>
        <taxon>Pseudonocardiaceae</taxon>
        <taxon>Kibdelosporangium</taxon>
    </lineage>
</organism>
<protein>
    <recommendedName>
        <fullName evidence="4">Type VII secretion system-associated protein</fullName>
    </recommendedName>
</protein>
<dbReference type="NCBIfam" id="NF033532">
    <property type="entry name" value="lone7para_assoc"/>
    <property type="match status" value="1"/>
</dbReference>
<feature type="region of interest" description="Disordered" evidence="1">
    <location>
        <begin position="1"/>
        <end position="27"/>
    </location>
</feature>
<dbReference type="InterPro" id="IPR047659">
    <property type="entry name" value="T7SS_assoc"/>
</dbReference>
<dbReference type="STRING" id="860235.AOZ06_28750"/>
<dbReference type="RefSeq" id="WP_054292256.1">
    <property type="nucleotide sequence ID" value="NZ_CP012752.1"/>
</dbReference>
<proteinExistence type="predicted"/>
<dbReference type="EMBL" id="CP012752">
    <property type="protein sequence ID" value="ALG10353.1"/>
    <property type="molecule type" value="Genomic_DNA"/>
</dbReference>
<gene>
    <name evidence="2" type="ORF">AOZ06_28750</name>
</gene>
<dbReference type="OrthoDB" id="3373807at2"/>
<evidence type="ECO:0008006" key="4">
    <source>
        <dbReference type="Google" id="ProtNLM"/>
    </source>
</evidence>
<sequence>MTTESADRKPVENVELPAGPGDPGEPQRLVLDDHWVFMIDPAWAPGSDDAQPPVEAVVGGWYIGQDGETGMFQPNPDYQPSEPGLPTDPVDAAVQLMVRGDGDGDELLKTLHQVVLGVALDEEGNPVVAPAPDGVPSVLVTTAPAHREQVNAPDWAEVTLRELAEALPDEGIDVLLNPGAPASIRLLATVVKQPARGPVEQTTSAQ</sequence>
<reference evidence="2 3" key="1">
    <citation type="submission" date="2015-07" db="EMBL/GenBank/DDBJ databases">
        <title>Genome sequencing of Kibdelosporangium phytohabitans.</title>
        <authorList>
            <person name="Qin S."/>
            <person name="Xing K."/>
        </authorList>
    </citation>
    <scope>NUCLEOTIDE SEQUENCE [LARGE SCALE GENOMIC DNA]</scope>
    <source>
        <strain evidence="2 3">KLBMP1111</strain>
    </source>
</reference>
<dbReference type="Proteomes" id="UP000063699">
    <property type="component" value="Chromosome"/>
</dbReference>